<sequence>MRWHVSRFTSFYTFSVFLNGLYNKNRSVVYLTMDFFYTVGYAFFGMFQLGFVLKRKEFIHVFNSTFQMDHHLQDMYAFEKNQH</sequence>
<keyword evidence="1" id="KW-1133">Transmembrane helix</keyword>
<reference evidence="2" key="1">
    <citation type="submission" date="2021-06" db="EMBL/GenBank/DDBJ databases">
        <authorList>
            <person name="Hodson N. C."/>
            <person name="Mongue J. A."/>
            <person name="Jaron S. K."/>
        </authorList>
    </citation>
    <scope>NUCLEOTIDE SEQUENCE</scope>
</reference>
<evidence type="ECO:0000313" key="3">
    <source>
        <dbReference type="Proteomes" id="UP000708208"/>
    </source>
</evidence>
<proteinExistence type="predicted"/>
<comment type="caution">
    <text evidence="2">The sequence shown here is derived from an EMBL/GenBank/DDBJ whole genome shotgun (WGS) entry which is preliminary data.</text>
</comment>
<dbReference type="EMBL" id="CAJVCH010560324">
    <property type="protein sequence ID" value="CAG7831396.1"/>
    <property type="molecule type" value="Genomic_DNA"/>
</dbReference>
<evidence type="ECO:0000256" key="1">
    <source>
        <dbReference type="SAM" id="Phobius"/>
    </source>
</evidence>
<organism evidence="2 3">
    <name type="scientific">Allacma fusca</name>
    <dbReference type="NCBI Taxonomy" id="39272"/>
    <lineage>
        <taxon>Eukaryota</taxon>
        <taxon>Metazoa</taxon>
        <taxon>Ecdysozoa</taxon>
        <taxon>Arthropoda</taxon>
        <taxon>Hexapoda</taxon>
        <taxon>Collembola</taxon>
        <taxon>Symphypleona</taxon>
        <taxon>Sminthuridae</taxon>
        <taxon>Allacma</taxon>
    </lineage>
</organism>
<dbReference type="AlphaFoldDB" id="A0A8J2M046"/>
<gene>
    <name evidence="2" type="ORF">AFUS01_LOCUS41142</name>
</gene>
<keyword evidence="1" id="KW-0812">Transmembrane</keyword>
<protein>
    <submittedName>
        <fullName evidence="2">Uncharacterized protein</fullName>
    </submittedName>
</protein>
<feature type="transmembrane region" description="Helical" evidence="1">
    <location>
        <begin position="35"/>
        <end position="53"/>
    </location>
</feature>
<dbReference type="Proteomes" id="UP000708208">
    <property type="component" value="Unassembled WGS sequence"/>
</dbReference>
<keyword evidence="3" id="KW-1185">Reference proteome</keyword>
<name>A0A8J2M046_9HEXA</name>
<evidence type="ECO:0000313" key="2">
    <source>
        <dbReference type="EMBL" id="CAG7831396.1"/>
    </source>
</evidence>
<keyword evidence="1" id="KW-0472">Membrane</keyword>
<accession>A0A8J2M046</accession>